<evidence type="ECO:0000259" key="9">
    <source>
        <dbReference type="SMART" id="SM00977"/>
    </source>
</evidence>
<dbReference type="OrthoDB" id="9807403at2"/>
<dbReference type="HAMAP" id="MF_01161">
    <property type="entry name" value="tRNA_Ile_lys_synt"/>
    <property type="match status" value="1"/>
</dbReference>
<name>C7RN28_ACCRE</name>
<evidence type="ECO:0000256" key="4">
    <source>
        <dbReference type="ARBA" id="ARBA00022694"/>
    </source>
</evidence>
<keyword evidence="3 8" id="KW-0436">Ligase</keyword>
<dbReference type="GO" id="GO:0005737">
    <property type="term" value="C:cytoplasm"/>
    <property type="evidence" value="ECO:0007669"/>
    <property type="project" value="UniProtKB-SubCell"/>
</dbReference>
<keyword evidence="2 8" id="KW-0963">Cytoplasm</keyword>
<feature type="domain" description="Lysidine-tRNA(Ile) synthetase C-terminal" evidence="9">
    <location>
        <begin position="380"/>
        <end position="453"/>
    </location>
</feature>
<evidence type="ECO:0000256" key="3">
    <source>
        <dbReference type="ARBA" id="ARBA00022598"/>
    </source>
</evidence>
<dbReference type="EMBL" id="CP001715">
    <property type="protein sequence ID" value="ACV35395.1"/>
    <property type="molecule type" value="Genomic_DNA"/>
</dbReference>
<keyword evidence="4 8" id="KW-0819">tRNA processing</keyword>
<dbReference type="InterPro" id="IPR011063">
    <property type="entry name" value="TilS/TtcA_N"/>
</dbReference>
<dbReference type="STRING" id="522306.CAP2UW1_2099"/>
<keyword evidence="5 8" id="KW-0547">Nucleotide-binding</keyword>
<dbReference type="GO" id="GO:0006400">
    <property type="term" value="P:tRNA modification"/>
    <property type="evidence" value="ECO:0007669"/>
    <property type="project" value="UniProtKB-UniRule"/>
</dbReference>
<dbReference type="KEGG" id="app:CAP2UW1_2099"/>
<dbReference type="Gene3D" id="3.40.50.620">
    <property type="entry name" value="HUPs"/>
    <property type="match status" value="1"/>
</dbReference>
<comment type="domain">
    <text evidence="8">The N-terminal region contains the highly conserved SGGXDS motif, predicted to be a P-loop motif involved in ATP binding.</text>
</comment>
<comment type="similarity">
    <text evidence="8">Belongs to the tRNA(Ile)-lysidine synthase family.</text>
</comment>
<reference evidence="10" key="2">
    <citation type="submission" date="2009-09" db="EMBL/GenBank/DDBJ databases">
        <title>Complete sequence of chromosome of Candidatus Accumulibacter phosphatis clade IIA str. UW-1.</title>
        <authorList>
            <consortium name="US DOE Joint Genome Institute"/>
            <person name="Martin H.G."/>
            <person name="Ivanova N."/>
            <person name="Kunin V."/>
            <person name="Warnecke F."/>
            <person name="Barry K."/>
            <person name="He S."/>
            <person name="Salamov A."/>
            <person name="Szeto E."/>
            <person name="Dalin E."/>
            <person name="Pangilinan J.L."/>
            <person name="Lapidus A."/>
            <person name="Lowry S."/>
            <person name="Kyrpides N.C."/>
            <person name="McMahon K.D."/>
            <person name="Hugenholtz P."/>
        </authorList>
    </citation>
    <scope>NUCLEOTIDE SEQUENCE [LARGE SCALE GENOMIC DNA]</scope>
    <source>
        <strain evidence="10">UW-1</strain>
    </source>
</reference>
<dbReference type="InterPro" id="IPR012094">
    <property type="entry name" value="tRNA_Ile_lys_synt"/>
</dbReference>
<evidence type="ECO:0000256" key="6">
    <source>
        <dbReference type="ARBA" id="ARBA00022840"/>
    </source>
</evidence>
<protein>
    <recommendedName>
        <fullName evidence="8">tRNA(Ile)-lysidine synthase</fullName>
        <ecNumber evidence="8">6.3.4.19</ecNumber>
    </recommendedName>
    <alternativeName>
        <fullName evidence="8">tRNA(Ile)-2-lysyl-cytidine synthase</fullName>
    </alternativeName>
    <alternativeName>
        <fullName evidence="8">tRNA(Ile)-lysidine synthetase</fullName>
    </alternativeName>
</protein>
<dbReference type="Pfam" id="PF11734">
    <property type="entry name" value="TilS_C"/>
    <property type="match status" value="1"/>
</dbReference>
<dbReference type="SUPFAM" id="SSF52402">
    <property type="entry name" value="Adenine nucleotide alpha hydrolases-like"/>
    <property type="match status" value="1"/>
</dbReference>
<evidence type="ECO:0000256" key="5">
    <source>
        <dbReference type="ARBA" id="ARBA00022741"/>
    </source>
</evidence>
<comment type="subcellular location">
    <subcellularLocation>
        <location evidence="1 8">Cytoplasm</location>
    </subcellularLocation>
</comment>
<dbReference type="PANTHER" id="PTHR43033">
    <property type="entry name" value="TRNA(ILE)-LYSIDINE SYNTHASE-RELATED"/>
    <property type="match status" value="1"/>
</dbReference>
<dbReference type="SUPFAM" id="SSF82829">
    <property type="entry name" value="MesJ substrate recognition domain-like"/>
    <property type="match status" value="1"/>
</dbReference>
<proteinExistence type="inferred from homology"/>
<dbReference type="InterPro" id="IPR012795">
    <property type="entry name" value="tRNA_Ile_lys_synt_N"/>
</dbReference>
<keyword evidence="6 8" id="KW-0067">ATP-binding</keyword>
<dbReference type="GO" id="GO:0032267">
    <property type="term" value="F:tRNA(Ile)-lysidine synthase activity"/>
    <property type="evidence" value="ECO:0007669"/>
    <property type="project" value="UniProtKB-EC"/>
</dbReference>
<dbReference type="PANTHER" id="PTHR43033:SF1">
    <property type="entry name" value="TRNA(ILE)-LYSIDINE SYNTHASE-RELATED"/>
    <property type="match status" value="1"/>
</dbReference>
<evidence type="ECO:0000256" key="2">
    <source>
        <dbReference type="ARBA" id="ARBA00022490"/>
    </source>
</evidence>
<comment type="function">
    <text evidence="8">Ligates lysine onto the cytidine present at position 34 of the AUA codon-specific tRNA(Ile) that contains the anticodon CAU, in an ATP-dependent manner. Cytidine is converted to lysidine, thus changing the amino acid specificity of the tRNA from methionine to isoleucine.</text>
</comment>
<evidence type="ECO:0000256" key="1">
    <source>
        <dbReference type="ARBA" id="ARBA00004496"/>
    </source>
</evidence>
<dbReference type="CDD" id="cd01992">
    <property type="entry name" value="TilS_N"/>
    <property type="match status" value="1"/>
</dbReference>
<dbReference type="InterPro" id="IPR014729">
    <property type="entry name" value="Rossmann-like_a/b/a_fold"/>
</dbReference>
<feature type="binding site" evidence="8">
    <location>
        <begin position="44"/>
        <end position="49"/>
    </location>
    <ligand>
        <name>ATP</name>
        <dbReference type="ChEBI" id="CHEBI:30616"/>
    </ligand>
</feature>
<dbReference type="Gene3D" id="1.20.59.20">
    <property type="match status" value="1"/>
</dbReference>
<sequence length="468" mass="50152">MAGSKSSPCPEIAPETASSRLQHTLSAFLAARLAPGERLCVGLSGGRDSVVLLHALDGLRVRGLVGALAAIHVDHGLSANAGTWAGFCTEFCRQLGVPLDIVHVEVPRDDGEGIEAAARRARHRVFAGCCADWLALAHHQDDQAETVLFRLLRGAGVAGAAGMPAERSQAGGPRLIRPLLDVPRTLIAGYAAENSLVWVEDESNADCRYRRSHLRQAVLPRIEEAFPAAARTLARAAGHFAEAAALLDELAQADRATVVAAGGRIDLLRFNALPPARARNLLRNELSAAGWRAPEARWLDEALRQLATVGSDSQTCIATPDGEVNVYRRQLYVCARRPPLPAGAIFWLGEARLAWGDLWVSFVPTVGAGVSRRLLAGTRVCLRCRQGGERLQVDARRPRRTLANLLQEAGVPPWERVRLPLLWSDDRLIWVGGMGVDASFACREGEAGIVVAWENVAPCTAANGTAAG</sequence>
<reference evidence="10" key="1">
    <citation type="submission" date="2009-08" db="EMBL/GenBank/DDBJ databases">
        <authorList>
            <consortium name="US DOE Joint Genome Institute"/>
            <person name="Lucas S."/>
            <person name="Copeland A."/>
            <person name="Lapidus A."/>
            <person name="Glavina del Rio T."/>
            <person name="Dalin E."/>
            <person name="Tice H."/>
            <person name="Bruce D."/>
            <person name="Barry K."/>
            <person name="Pitluck S."/>
            <person name="Lowry S."/>
            <person name="Larimer F."/>
            <person name="Land M."/>
            <person name="Hauser L."/>
            <person name="Kyrpides N."/>
            <person name="Ivanova N."/>
            <person name="McMahon K.D."/>
            <person name="Hugenholtz P."/>
        </authorList>
    </citation>
    <scope>NUCLEOTIDE SEQUENCE</scope>
    <source>
        <strain evidence="10">UW-1</strain>
    </source>
</reference>
<dbReference type="Pfam" id="PF09179">
    <property type="entry name" value="TilS"/>
    <property type="match status" value="1"/>
</dbReference>
<dbReference type="InterPro" id="IPR012796">
    <property type="entry name" value="Lysidine-tRNA-synth_C"/>
</dbReference>
<dbReference type="InterPro" id="IPR015262">
    <property type="entry name" value="tRNA_Ile_lys_synt_subst-bd"/>
</dbReference>
<dbReference type="SUPFAM" id="SSF56037">
    <property type="entry name" value="PheT/TilS domain"/>
    <property type="match status" value="1"/>
</dbReference>
<dbReference type="AlphaFoldDB" id="C7RN28"/>
<dbReference type="HOGENOM" id="CLU_018869_2_0_4"/>
<comment type="catalytic activity">
    <reaction evidence="7 8">
        <text>cytidine(34) in tRNA(Ile2) + L-lysine + ATP = lysidine(34) in tRNA(Ile2) + AMP + diphosphate + H(+)</text>
        <dbReference type="Rhea" id="RHEA:43744"/>
        <dbReference type="Rhea" id="RHEA-COMP:10625"/>
        <dbReference type="Rhea" id="RHEA-COMP:10670"/>
        <dbReference type="ChEBI" id="CHEBI:15378"/>
        <dbReference type="ChEBI" id="CHEBI:30616"/>
        <dbReference type="ChEBI" id="CHEBI:32551"/>
        <dbReference type="ChEBI" id="CHEBI:33019"/>
        <dbReference type="ChEBI" id="CHEBI:82748"/>
        <dbReference type="ChEBI" id="CHEBI:83665"/>
        <dbReference type="ChEBI" id="CHEBI:456215"/>
        <dbReference type="EC" id="6.3.4.19"/>
    </reaction>
</comment>
<evidence type="ECO:0000256" key="7">
    <source>
        <dbReference type="ARBA" id="ARBA00048539"/>
    </source>
</evidence>
<organism evidence="10">
    <name type="scientific">Accumulibacter regalis</name>
    <dbReference type="NCBI Taxonomy" id="522306"/>
    <lineage>
        <taxon>Bacteria</taxon>
        <taxon>Pseudomonadati</taxon>
        <taxon>Pseudomonadota</taxon>
        <taxon>Betaproteobacteria</taxon>
        <taxon>Candidatus Accumulibacter</taxon>
    </lineage>
</organism>
<dbReference type="NCBIfam" id="TIGR02432">
    <property type="entry name" value="lysidine_TilS_N"/>
    <property type="match status" value="1"/>
</dbReference>
<gene>
    <name evidence="8" type="primary">tilS</name>
    <name evidence="10" type="ordered locus">CAP2UW1_2099</name>
</gene>
<dbReference type="GO" id="GO:0005524">
    <property type="term" value="F:ATP binding"/>
    <property type="evidence" value="ECO:0007669"/>
    <property type="project" value="UniProtKB-UniRule"/>
</dbReference>
<dbReference type="SMART" id="SM00977">
    <property type="entry name" value="TilS_C"/>
    <property type="match status" value="1"/>
</dbReference>
<accession>C7RN28</accession>
<dbReference type="eggNOG" id="COG0037">
    <property type="taxonomic scope" value="Bacteria"/>
</dbReference>
<dbReference type="EC" id="6.3.4.19" evidence="8"/>
<dbReference type="NCBIfam" id="TIGR02433">
    <property type="entry name" value="lysidine_TilS_C"/>
    <property type="match status" value="1"/>
</dbReference>
<evidence type="ECO:0000256" key="8">
    <source>
        <dbReference type="HAMAP-Rule" id="MF_01161"/>
    </source>
</evidence>
<evidence type="ECO:0000313" key="10">
    <source>
        <dbReference type="EMBL" id="ACV35395.1"/>
    </source>
</evidence>
<dbReference type="Pfam" id="PF01171">
    <property type="entry name" value="ATP_bind_3"/>
    <property type="match status" value="1"/>
</dbReference>